<dbReference type="SUPFAM" id="SSF103647">
    <property type="entry name" value="TSP type-3 repeat"/>
    <property type="match status" value="1"/>
</dbReference>
<organism evidence="5 6">
    <name type="scientific">Neiella litorisoli</name>
    <dbReference type="NCBI Taxonomy" id="2771431"/>
    <lineage>
        <taxon>Bacteria</taxon>
        <taxon>Pseudomonadati</taxon>
        <taxon>Pseudomonadota</taxon>
        <taxon>Gammaproteobacteria</taxon>
        <taxon>Alteromonadales</taxon>
        <taxon>Echinimonadaceae</taxon>
        <taxon>Neiella</taxon>
    </lineage>
</organism>
<feature type="transmembrane region" description="Helical" evidence="3">
    <location>
        <begin position="1041"/>
        <end position="1059"/>
    </location>
</feature>
<keyword evidence="6" id="KW-1185">Reference proteome</keyword>
<evidence type="ECO:0000256" key="1">
    <source>
        <dbReference type="ARBA" id="ARBA00022729"/>
    </source>
</evidence>
<dbReference type="InterPro" id="IPR003367">
    <property type="entry name" value="Thrombospondin_3-like_rpt"/>
</dbReference>
<dbReference type="EMBL" id="JACXAF010000001">
    <property type="protein sequence ID" value="MBD1387921.1"/>
    <property type="molecule type" value="Genomic_DNA"/>
</dbReference>
<evidence type="ECO:0000256" key="4">
    <source>
        <dbReference type="SAM" id="SignalP"/>
    </source>
</evidence>
<name>A0A8J6QNG1_9GAMM</name>
<proteinExistence type="predicted"/>
<feature type="signal peptide" evidence="4">
    <location>
        <begin position="1"/>
        <end position="21"/>
    </location>
</feature>
<keyword evidence="1 4" id="KW-0732">Signal</keyword>
<evidence type="ECO:0000313" key="6">
    <source>
        <dbReference type="Proteomes" id="UP000638014"/>
    </source>
</evidence>
<evidence type="ECO:0000256" key="2">
    <source>
        <dbReference type="SAM" id="MobiDB-lite"/>
    </source>
</evidence>
<dbReference type="AlphaFoldDB" id="A0A8J6QNG1"/>
<comment type="caution">
    <text evidence="5">The sequence shown here is derived from an EMBL/GenBank/DDBJ whole genome shotgun (WGS) entry which is preliminary data.</text>
</comment>
<sequence>MKIIHSILLLSSLLTPIGTSALEQKIYEVDPNRDLSRSESIAPTFYQQYGQYLFFVGQPDLDIRCCSAQPAYRGIGLWRYDSSNNTAKQVVSNLSWGGREMSNPYAVVNDRIVYFSPEGLVSTDLSGGNQKLIAELKDGRENQRGNQMVSFRGHVYFPVYDNYLKSELWRSDGTASGTSKVDLCIGDDCASSPRHMVVSADKLFFIASSSTRKGNIWAVNHSGEAIRLTDVTVSADERIFPADTGVYFNSTAQLWFTDGTTTGSHAVNFYRNGAPSQAAEAIQLGSSVVAAADEIYVISENGQGTTTLLDIDPRQEVGFTYVSSPASLTLLNDKVYFIAKFYDPINGLDTHKLVSIDGSDGGITEVFEFPPVRFEKFKMLGAKGSKIVLARHVPDNSNSTSITNEIWVSDGTTEGTVRISENGIPNNLWSYSPWHFVANDLFFSGFDEEHGIELWRTDSSEPGTLLAKDVGYGQTRVQKGPLASTGDEVFFTMQHRWYGIKDGLLGHHIERELWKTDASTMESSQVTQWSFPNRKLVQIVPVDGGQYWWLENAVYSDSLDLMFYRYDTGTVTTLITEMHDHCVDYDVNNRKVATLGSQYFFQAPVIEDGYMRCQLWVTDTTTEGTKPLTNFPQTAINGENIDKILVHQQEVYFTLLVNNDEHIEQRSIVYKVDGETGDVVEAFTIPFGDQEIPPFIEEVLSTPDGLYLVTHFGSSNLWLWQPSGLINILKNVDDLSIRTMTRFNQGIAFVRDNAIWSSEGQGGKVSSLIELYDVAYNQWGTHKLYSTPDSAQLIYSAYDQDGAYRMWVTDGTAAGTRALGPELADGGFQVGAFAGSDFYVTDFADYLNSQQFEYLTRYSLSNESTELLMTKSVLSTHYPTTILAAQNKIFIGQEREGVSTYEPGFGGPYVTAQLAGEDFDGDGVADADDALPLHYLEHIDTDNDQIGNGFDIDDDNDGFEDTFDLFPLNASEWLDNDGDGIGDIADLDDDNDGVNDWLDSYPRDSSKSTNVPDDDNGNSGGSSGGSSGGGSNGGASQQSGGGGSINFYCLVVGVLLVITRNRKSLQRVR</sequence>
<reference evidence="5" key="1">
    <citation type="submission" date="2020-09" db="EMBL/GenBank/DDBJ databases">
        <title>A novel bacterium of genus Neiella, isolated from South China Sea.</title>
        <authorList>
            <person name="Huang H."/>
            <person name="Mo K."/>
            <person name="Hu Y."/>
        </authorList>
    </citation>
    <scope>NUCLEOTIDE SEQUENCE</scope>
    <source>
        <strain evidence="5">HB171785</strain>
    </source>
</reference>
<dbReference type="Pfam" id="PF02412">
    <property type="entry name" value="TSP_3"/>
    <property type="match status" value="1"/>
</dbReference>
<dbReference type="GO" id="GO:0005509">
    <property type="term" value="F:calcium ion binding"/>
    <property type="evidence" value="ECO:0007669"/>
    <property type="project" value="InterPro"/>
</dbReference>
<dbReference type="SUPFAM" id="SSF63825">
    <property type="entry name" value="YWTD domain"/>
    <property type="match status" value="2"/>
</dbReference>
<feature type="compositionally biased region" description="Gly residues" evidence="2">
    <location>
        <begin position="1018"/>
        <end position="1040"/>
    </location>
</feature>
<evidence type="ECO:0000313" key="5">
    <source>
        <dbReference type="EMBL" id="MBD1387921.1"/>
    </source>
</evidence>
<dbReference type="RefSeq" id="WP_191143048.1">
    <property type="nucleotide sequence ID" value="NZ_JACXAF010000001.1"/>
</dbReference>
<keyword evidence="3" id="KW-0812">Transmembrane</keyword>
<keyword evidence="3" id="KW-0472">Membrane</keyword>
<dbReference type="Gene3D" id="4.10.1080.10">
    <property type="entry name" value="TSP type-3 repeat"/>
    <property type="match status" value="1"/>
</dbReference>
<evidence type="ECO:0000256" key="3">
    <source>
        <dbReference type="SAM" id="Phobius"/>
    </source>
</evidence>
<keyword evidence="3" id="KW-1133">Transmembrane helix</keyword>
<dbReference type="InterPro" id="IPR028974">
    <property type="entry name" value="TSP_type-3_rpt"/>
</dbReference>
<feature type="chain" id="PRO_5035213589" evidence="4">
    <location>
        <begin position="22"/>
        <end position="1069"/>
    </location>
</feature>
<gene>
    <name evidence="5" type="ORF">IC617_00625</name>
</gene>
<dbReference type="GO" id="GO:0007155">
    <property type="term" value="P:cell adhesion"/>
    <property type="evidence" value="ECO:0007669"/>
    <property type="project" value="InterPro"/>
</dbReference>
<feature type="region of interest" description="Disordered" evidence="2">
    <location>
        <begin position="993"/>
        <end position="1040"/>
    </location>
</feature>
<accession>A0A8J6QNG1</accession>
<protein>
    <submittedName>
        <fullName evidence="5">Thrombospondin type 3 repeat-containing protein</fullName>
    </submittedName>
</protein>
<dbReference type="Proteomes" id="UP000638014">
    <property type="component" value="Unassembled WGS sequence"/>
</dbReference>